<dbReference type="OrthoDB" id="9810174at2"/>
<dbReference type="InterPro" id="IPR011083">
    <property type="entry name" value="Phage_tail_collar_dom"/>
</dbReference>
<proteinExistence type="predicted"/>
<dbReference type="Gene3D" id="3.90.1340.10">
    <property type="entry name" value="Phage tail collar domain"/>
    <property type="match status" value="1"/>
</dbReference>
<dbReference type="RefSeq" id="WP_089831135.1">
    <property type="nucleotide sequence ID" value="NZ_FNBN01000002.1"/>
</dbReference>
<gene>
    <name evidence="2" type="ORF">SAMN04488121_102624</name>
</gene>
<feature type="domain" description="Phage tail collar" evidence="1">
    <location>
        <begin position="7"/>
        <end position="61"/>
    </location>
</feature>
<evidence type="ECO:0000259" key="1">
    <source>
        <dbReference type="Pfam" id="PF07484"/>
    </source>
</evidence>
<sequence length="184" mass="19283">MADGYIGEIRAFAFNFTPRGWLPCNGAVYPIQSNSALFAILGIQYGGNGTTNFAVPDLRGVAALGINLMQPGYNTPGSTGGSETVTLTTNTMPAHMHNVEAVVRTSQPQTAAAISQPGSNAYLTNGYSITANKGIVVYSNNKGNITLNPQTIGVAGSSTPHANMDPYLSMTYCVCSEGVFPQRP</sequence>
<name>A0A1G7N0L5_CHIFI</name>
<dbReference type="EMBL" id="FNBN01000002">
    <property type="protein sequence ID" value="SDF67502.1"/>
    <property type="molecule type" value="Genomic_DNA"/>
</dbReference>
<evidence type="ECO:0000313" key="2">
    <source>
        <dbReference type="EMBL" id="SDF67502.1"/>
    </source>
</evidence>
<dbReference type="Pfam" id="PF07484">
    <property type="entry name" value="Collar"/>
    <property type="match status" value="1"/>
</dbReference>
<dbReference type="AlphaFoldDB" id="A0A1G7N0L5"/>
<accession>A0A1G7N0L5</accession>
<protein>
    <submittedName>
        <fullName evidence="2">Microcystin-dependent protein</fullName>
    </submittedName>
</protein>
<organism evidence="2 3">
    <name type="scientific">Chitinophaga filiformis</name>
    <name type="common">Myxococcus filiformis</name>
    <name type="synonym">Flexibacter filiformis</name>
    <dbReference type="NCBI Taxonomy" id="104663"/>
    <lineage>
        <taxon>Bacteria</taxon>
        <taxon>Pseudomonadati</taxon>
        <taxon>Bacteroidota</taxon>
        <taxon>Chitinophagia</taxon>
        <taxon>Chitinophagales</taxon>
        <taxon>Chitinophagaceae</taxon>
        <taxon>Chitinophaga</taxon>
    </lineage>
</organism>
<dbReference type="STRING" id="104663.SAMN04488121_102624"/>
<dbReference type="Proteomes" id="UP000199045">
    <property type="component" value="Unassembled WGS sequence"/>
</dbReference>
<dbReference type="SUPFAM" id="SSF88874">
    <property type="entry name" value="Receptor-binding domain of short tail fibre protein gp12"/>
    <property type="match status" value="1"/>
</dbReference>
<reference evidence="2 3" key="1">
    <citation type="submission" date="2016-10" db="EMBL/GenBank/DDBJ databases">
        <authorList>
            <person name="de Groot N.N."/>
        </authorList>
    </citation>
    <scope>NUCLEOTIDE SEQUENCE [LARGE SCALE GENOMIC DNA]</scope>
    <source>
        <strain evidence="2 3">DSM 527</strain>
    </source>
</reference>
<dbReference type="InterPro" id="IPR037053">
    <property type="entry name" value="Phage_tail_collar_dom_sf"/>
</dbReference>
<evidence type="ECO:0000313" key="3">
    <source>
        <dbReference type="Proteomes" id="UP000199045"/>
    </source>
</evidence>